<dbReference type="AlphaFoldDB" id="A0AAV7GG96"/>
<evidence type="ECO:0000313" key="3">
    <source>
        <dbReference type="Proteomes" id="UP000775213"/>
    </source>
</evidence>
<gene>
    <name evidence="2" type="ORF">IEQ34_015279</name>
</gene>
<sequence length="103" mass="11485">MAMGSAVAARPRRLTRRGEAGREERTAISLAVKEEGEVLWSWRGGGAGSLAAARRRPLSNLARKTEPWLPRPRRVEAEKPEVAELSSSREKRRCLLQVVGRLQ</sequence>
<proteinExistence type="predicted"/>
<feature type="region of interest" description="Disordered" evidence="1">
    <location>
        <begin position="1"/>
        <end position="24"/>
    </location>
</feature>
<comment type="caution">
    <text evidence="2">The sequence shown here is derived from an EMBL/GenBank/DDBJ whole genome shotgun (WGS) entry which is preliminary data.</text>
</comment>
<keyword evidence="3" id="KW-1185">Reference proteome</keyword>
<name>A0AAV7GG96_DENCH</name>
<accession>A0AAV7GG96</accession>
<dbReference type="EMBL" id="JAGFBR010000014">
    <property type="protein sequence ID" value="KAH0455247.1"/>
    <property type="molecule type" value="Genomic_DNA"/>
</dbReference>
<evidence type="ECO:0000256" key="1">
    <source>
        <dbReference type="SAM" id="MobiDB-lite"/>
    </source>
</evidence>
<protein>
    <submittedName>
        <fullName evidence="2">Uncharacterized protein</fullName>
    </submittedName>
</protein>
<reference evidence="2 3" key="1">
    <citation type="journal article" date="2021" name="Hortic Res">
        <title>Chromosome-scale assembly of the Dendrobium chrysotoxum genome enhances the understanding of orchid evolution.</title>
        <authorList>
            <person name="Zhang Y."/>
            <person name="Zhang G.Q."/>
            <person name="Zhang D."/>
            <person name="Liu X.D."/>
            <person name="Xu X.Y."/>
            <person name="Sun W.H."/>
            <person name="Yu X."/>
            <person name="Zhu X."/>
            <person name="Wang Z.W."/>
            <person name="Zhao X."/>
            <person name="Zhong W.Y."/>
            <person name="Chen H."/>
            <person name="Yin W.L."/>
            <person name="Huang T."/>
            <person name="Niu S.C."/>
            <person name="Liu Z.J."/>
        </authorList>
    </citation>
    <scope>NUCLEOTIDE SEQUENCE [LARGE SCALE GENOMIC DNA]</scope>
    <source>
        <strain evidence="2">Lindl</strain>
    </source>
</reference>
<evidence type="ECO:0000313" key="2">
    <source>
        <dbReference type="EMBL" id="KAH0455247.1"/>
    </source>
</evidence>
<dbReference type="Proteomes" id="UP000775213">
    <property type="component" value="Unassembled WGS sequence"/>
</dbReference>
<organism evidence="2 3">
    <name type="scientific">Dendrobium chrysotoxum</name>
    <name type="common">Orchid</name>
    <dbReference type="NCBI Taxonomy" id="161865"/>
    <lineage>
        <taxon>Eukaryota</taxon>
        <taxon>Viridiplantae</taxon>
        <taxon>Streptophyta</taxon>
        <taxon>Embryophyta</taxon>
        <taxon>Tracheophyta</taxon>
        <taxon>Spermatophyta</taxon>
        <taxon>Magnoliopsida</taxon>
        <taxon>Liliopsida</taxon>
        <taxon>Asparagales</taxon>
        <taxon>Orchidaceae</taxon>
        <taxon>Epidendroideae</taxon>
        <taxon>Malaxideae</taxon>
        <taxon>Dendrobiinae</taxon>
        <taxon>Dendrobium</taxon>
    </lineage>
</organism>